<dbReference type="Proteomes" id="UP000318626">
    <property type="component" value="Chromosome"/>
</dbReference>
<dbReference type="InterPro" id="IPR015943">
    <property type="entry name" value="WD40/YVTN_repeat-like_dom_sf"/>
</dbReference>
<dbReference type="PROSITE" id="PS50082">
    <property type="entry name" value="WD_REPEATS_2"/>
    <property type="match status" value="1"/>
</dbReference>
<feature type="repeat" description="WD" evidence="1">
    <location>
        <begin position="55"/>
        <end position="94"/>
    </location>
</feature>
<reference evidence="5" key="1">
    <citation type="submission" date="2019-02" db="EMBL/GenBank/DDBJ databases">
        <title>Deep-cultivation of Planctomycetes and their phenomic and genomic characterization uncovers novel biology.</title>
        <authorList>
            <person name="Wiegand S."/>
            <person name="Jogler M."/>
            <person name="Boedeker C."/>
            <person name="Pinto D."/>
            <person name="Vollmers J."/>
            <person name="Rivas-Marin E."/>
            <person name="Kohn T."/>
            <person name="Peeters S.H."/>
            <person name="Heuer A."/>
            <person name="Rast P."/>
            <person name="Oberbeckmann S."/>
            <person name="Bunk B."/>
            <person name="Jeske O."/>
            <person name="Meyerdierks A."/>
            <person name="Storesund J.E."/>
            <person name="Kallscheuer N."/>
            <person name="Luecker S."/>
            <person name="Lage O.M."/>
            <person name="Pohl T."/>
            <person name="Merkel B.J."/>
            <person name="Hornburger P."/>
            <person name="Mueller R.-W."/>
            <person name="Bruemmer F."/>
            <person name="Labrenz M."/>
            <person name="Spormann A.M."/>
            <person name="Op den Camp H."/>
            <person name="Overmann J."/>
            <person name="Amann R."/>
            <person name="Jetten M.S.M."/>
            <person name="Mascher T."/>
            <person name="Medema M.H."/>
            <person name="Devos D.P."/>
            <person name="Kaster A.-K."/>
            <person name="Ovreas L."/>
            <person name="Rohde M."/>
            <person name="Galperin M.Y."/>
            <person name="Jogler C."/>
        </authorList>
    </citation>
    <scope>NUCLEOTIDE SEQUENCE [LARGE SCALE GENOMIC DNA]</scope>
    <source>
        <strain evidence="5">Pan97</strain>
    </source>
</reference>
<evidence type="ECO:0000256" key="3">
    <source>
        <dbReference type="SAM" id="MobiDB-lite"/>
    </source>
</evidence>
<keyword evidence="2" id="KW-0175">Coiled coil</keyword>
<feature type="coiled-coil region" evidence="2">
    <location>
        <begin position="236"/>
        <end position="263"/>
    </location>
</feature>
<dbReference type="EMBL" id="CP036289">
    <property type="protein sequence ID" value="QDU76832.1"/>
    <property type="molecule type" value="Genomic_DNA"/>
</dbReference>
<dbReference type="InterPro" id="IPR036322">
    <property type="entry name" value="WD40_repeat_dom_sf"/>
</dbReference>
<dbReference type="AlphaFoldDB" id="A0A518CC83"/>
<keyword evidence="5" id="KW-1185">Reference proteome</keyword>
<dbReference type="InterPro" id="IPR001680">
    <property type="entry name" value="WD40_rpt"/>
</dbReference>
<protein>
    <submittedName>
        <fullName evidence="4">Uncharacterized protein</fullName>
    </submittedName>
</protein>
<feature type="compositionally biased region" description="Basic and acidic residues" evidence="3">
    <location>
        <begin position="280"/>
        <end position="290"/>
    </location>
</feature>
<dbReference type="SUPFAM" id="SSF50978">
    <property type="entry name" value="WD40 repeat-like"/>
    <property type="match status" value="1"/>
</dbReference>
<dbReference type="RefSeq" id="WP_144975258.1">
    <property type="nucleotide sequence ID" value="NZ_CP036289.1"/>
</dbReference>
<gene>
    <name evidence="4" type="ORF">Pan97_38890</name>
</gene>
<dbReference type="Gene3D" id="2.130.10.10">
    <property type="entry name" value="YVTN repeat-like/Quinoprotein amine dehydrogenase"/>
    <property type="match status" value="1"/>
</dbReference>
<proteinExistence type="predicted"/>
<feature type="region of interest" description="Disordered" evidence="3">
    <location>
        <begin position="271"/>
        <end position="290"/>
    </location>
</feature>
<evidence type="ECO:0000256" key="2">
    <source>
        <dbReference type="SAM" id="Coils"/>
    </source>
</evidence>
<evidence type="ECO:0000313" key="5">
    <source>
        <dbReference type="Proteomes" id="UP000318626"/>
    </source>
</evidence>
<keyword evidence="1" id="KW-0853">WD repeat</keyword>
<evidence type="ECO:0000256" key="1">
    <source>
        <dbReference type="PROSITE-ProRule" id="PRU00221"/>
    </source>
</evidence>
<name>A0A518CC83_9BACT</name>
<dbReference type="OrthoDB" id="264613at2"/>
<accession>A0A518CC83</accession>
<evidence type="ECO:0000313" key="4">
    <source>
        <dbReference type="EMBL" id="QDU76832.1"/>
    </source>
</evidence>
<dbReference type="KEGG" id="bvo:Pan97_38890"/>
<sequence>MTADPSNLKLIKEISRHDILFCVVTLNETNVFVGSSDSNLHWINTQDDKAEASKLSGHTSYVTGLERVGDQLVSAAYDGKLKWWDLENKTETRSLPVRGTSRSKSGRKTLSVGWDFHTVYVDRCQALKVGPAPPERPKSARRLRTRVRKGEVVNAVKMARKYQRFLERPDVLGYRDAARKFGVSKTIVSLHMAVVTRLPEPFIEWLASCKDQLVLAFFSERRLRPVTRTEGDNEKVAGLLGLIDACERQLEEENEQLNLARQILAVLVSDQPAAGPSTPKGREHRSIQLD</sequence>
<organism evidence="4 5">
    <name type="scientific">Bremerella volcania</name>
    <dbReference type="NCBI Taxonomy" id="2527984"/>
    <lineage>
        <taxon>Bacteria</taxon>
        <taxon>Pseudomonadati</taxon>
        <taxon>Planctomycetota</taxon>
        <taxon>Planctomycetia</taxon>
        <taxon>Pirellulales</taxon>
        <taxon>Pirellulaceae</taxon>
        <taxon>Bremerella</taxon>
    </lineage>
</organism>